<protein>
    <submittedName>
        <fullName evidence="3">Uncharacterized protein</fullName>
    </submittedName>
</protein>
<evidence type="ECO:0000256" key="2">
    <source>
        <dbReference type="SAM" id="MobiDB-lite"/>
    </source>
</evidence>
<dbReference type="EMBL" id="LN714475">
    <property type="protein sequence ID" value="CEL64495.1"/>
    <property type="molecule type" value="Genomic_DNA"/>
</dbReference>
<dbReference type="InterPro" id="IPR025066">
    <property type="entry name" value="CCDC174-like"/>
</dbReference>
<gene>
    <name evidence="3" type="ORF">BN1204_003920</name>
</gene>
<name>A0A0F7U795_NEOCL</name>
<sequence length="418" mass="46080">MSYGWLTESSLLPRRAVKIGGVSESSLYTLSNQIFSLQQEQQQKPLERLPGFDGRGSVQLGPAGRKGVPESAAGLPGTKAGDGDQRLRGRERGVDTEADEEGRVRRRRRRSRDSDVEEDLGCVDGVVQLGSVRRWGRPSKKPLDWQGRLMAGKNPRVEERAATDEQFLAAHAKTVEASRRKLEEKAKLYDDVISGRKDASAAPVGARQLIDFEDKIWRAPPSSTHPGSVSRAGNLSRREPGGSFLFGEGDAPAMRFTSGGEERGISGGASQAISYERQRMKAGGTMWSDARWSDEVLDDPVDANFGFREVEQQSHWQQDRDFTPRTEDDRRTTTEQKQFLCALSKETERRREEVQETKKQRLALLRSRLLVLREAAAAAAAAADSDAAADALMKAAKAEATLNRESVVEVEFGPGILS</sequence>
<feature type="region of interest" description="Disordered" evidence="2">
    <location>
        <begin position="47"/>
        <end position="117"/>
    </location>
</feature>
<dbReference type="PANTHER" id="PTHR15885:SF1">
    <property type="entry name" value="COILED-COIL DOMAIN-CONTAINING PROTEIN 174"/>
    <property type="match status" value="1"/>
</dbReference>
<evidence type="ECO:0000256" key="1">
    <source>
        <dbReference type="ARBA" id="ARBA00023054"/>
    </source>
</evidence>
<accession>A0A0F7U795</accession>
<reference evidence="3" key="1">
    <citation type="journal article" date="2015" name="PLoS ONE">
        <title>Comprehensive Evaluation of Toxoplasma gondii VEG and Neospora caninum LIV Genomes with Tachyzoite Stage Transcriptome and Proteome Defines Novel Transcript Features.</title>
        <authorList>
            <person name="Ramaprasad A."/>
            <person name="Mourier T."/>
            <person name="Naeem R."/>
            <person name="Malas T.B."/>
            <person name="Moussa E."/>
            <person name="Panigrahi A."/>
            <person name="Vermont S.J."/>
            <person name="Otto T.D."/>
            <person name="Wastling J."/>
            <person name="Pain A."/>
        </authorList>
    </citation>
    <scope>NUCLEOTIDE SEQUENCE</scope>
    <source>
        <strain evidence="3">Liverpool</strain>
    </source>
</reference>
<keyword evidence="1" id="KW-0175">Coiled coil</keyword>
<organism evidence="3">
    <name type="scientific">Neospora caninum (strain Liverpool)</name>
    <dbReference type="NCBI Taxonomy" id="572307"/>
    <lineage>
        <taxon>Eukaryota</taxon>
        <taxon>Sar</taxon>
        <taxon>Alveolata</taxon>
        <taxon>Apicomplexa</taxon>
        <taxon>Conoidasida</taxon>
        <taxon>Coccidia</taxon>
        <taxon>Eucoccidiorida</taxon>
        <taxon>Eimeriorina</taxon>
        <taxon>Sarcocystidae</taxon>
        <taxon>Neospora</taxon>
    </lineage>
</organism>
<evidence type="ECO:0000313" key="3">
    <source>
        <dbReference type="EMBL" id="CEL64495.1"/>
    </source>
</evidence>
<dbReference type="PANTHER" id="PTHR15885">
    <property type="entry name" value="COILED-COIL DOMAIN-CONTAINING PROTEIN 174"/>
    <property type="match status" value="1"/>
</dbReference>
<dbReference type="AlphaFoldDB" id="A0A0F7U795"/>
<proteinExistence type="predicted"/>
<feature type="region of interest" description="Disordered" evidence="2">
    <location>
        <begin position="312"/>
        <end position="334"/>
    </location>
</feature>
<feature type="compositionally biased region" description="Basic and acidic residues" evidence="2">
    <location>
        <begin position="81"/>
        <end position="95"/>
    </location>
</feature>
<dbReference type="GO" id="GO:0005634">
    <property type="term" value="C:nucleus"/>
    <property type="evidence" value="ECO:0007669"/>
    <property type="project" value="TreeGrafter"/>
</dbReference>